<evidence type="ECO:0000256" key="2">
    <source>
        <dbReference type="ARBA" id="ARBA00022692"/>
    </source>
</evidence>
<evidence type="ECO:0000256" key="4">
    <source>
        <dbReference type="ARBA" id="ARBA00023136"/>
    </source>
</evidence>
<gene>
    <name evidence="8" type="ORF">Z043_119197</name>
</gene>
<comment type="subcellular location">
    <subcellularLocation>
        <location evidence="1">Membrane</location>
        <topology evidence="1">Multi-pass membrane protein</topology>
    </subcellularLocation>
</comment>
<evidence type="ECO:0000259" key="6">
    <source>
        <dbReference type="Pfam" id="PF00005"/>
    </source>
</evidence>
<sequence length="418" mass="47301">MLSYPPAPPPPLALRFLRSLSRSLPLYMTLAWIYSVAMMVKGVVQEKEARLKETVRMMGLKHSTYWLSWFISSALPLTVSTLLLTLILKYGKVLQYSDPSVIFVFLLTFCVSTIMECFFISVFFSRANLAAACGGLIYFVLYLPHILCYAWRDVLSFRVKVLASLLSSVAFGFGCENFSKYEEQGVGIQWNNIFRSPEDDERYSFIVSIIMMLVDSFIYWVLTWYIENVFPGRYGIPKPWYFPFTTSYWCGTPAAVSDDFGMLREPWENSAYLEKAPPGASVGVSIRNLVKVYKTGKKVAVDGLSVDFYQDQITSFLGHNGAGKTTTMSILTGLFPPTSGTAFINGKDIRSDMDAIRKQLGMCPQHNVLYNDLTVEEHIYFYARLKGRGSGDVKAEMEQMIKDVGLPHKRKDLAKNLS</sequence>
<dbReference type="PANTHER" id="PTHR19229">
    <property type="entry name" value="ATP-BINDING CASSETTE TRANSPORTER SUBFAMILY A ABCA"/>
    <property type="match status" value="1"/>
</dbReference>
<feature type="domain" description="ABC-2 type transporter transmembrane" evidence="7">
    <location>
        <begin position="25"/>
        <end position="225"/>
    </location>
</feature>
<evidence type="ECO:0000256" key="1">
    <source>
        <dbReference type="ARBA" id="ARBA00004141"/>
    </source>
</evidence>
<dbReference type="GO" id="GO:0016020">
    <property type="term" value="C:membrane"/>
    <property type="evidence" value="ECO:0007669"/>
    <property type="project" value="UniProtKB-SubCell"/>
</dbReference>
<dbReference type="EMBL" id="JARO02008527">
    <property type="protein sequence ID" value="KPP62606.1"/>
    <property type="molecule type" value="Genomic_DNA"/>
</dbReference>
<evidence type="ECO:0000313" key="8">
    <source>
        <dbReference type="EMBL" id="KPP62606.1"/>
    </source>
</evidence>
<dbReference type="Gene3D" id="3.40.50.300">
    <property type="entry name" value="P-loop containing nucleotide triphosphate hydrolases"/>
    <property type="match status" value="1"/>
</dbReference>
<dbReference type="Pfam" id="PF12698">
    <property type="entry name" value="ABC2_membrane_3"/>
    <property type="match status" value="1"/>
</dbReference>
<dbReference type="GO" id="GO:0016887">
    <property type="term" value="F:ATP hydrolysis activity"/>
    <property type="evidence" value="ECO:0007669"/>
    <property type="project" value="InterPro"/>
</dbReference>
<dbReference type="GO" id="GO:0090556">
    <property type="term" value="F:phosphatidylserine floppase activity"/>
    <property type="evidence" value="ECO:0007669"/>
    <property type="project" value="TreeGrafter"/>
</dbReference>
<evidence type="ECO:0000259" key="7">
    <source>
        <dbReference type="Pfam" id="PF12698"/>
    </source>
</evidence>
<dbReference type="AlphaFoldDB" id="A0A0P7ULE0"/>
<feature type="transmembrane region" description="Helical" evidence="5">
    <location>
        <begin position="65"/>
        <end position="88"/>
    </location>
</feature>
<name>A0A0P7ULE0_SCLFO</name>
<dbReference type="GO" id="GO:0005524">
    <property type="term" value="F:ATP binding"/>
    <property type="evidence" value="ECO:0007669"/>
    <property type="project" value="UniProtKB-KW"/>
</dbReference>
<feature type="transmembrane region" description="Helical" evidence="5">
    <location>
        <begin position="24"/>
        <end position="44"/>
    </location>
</feature>
<reference evidence="8 9" key="1">
    <citation type="submission" date="2015-08" db="EMBL/GenBank/DDBJ databases">
        <title>The genome of the Asian arowana (Scleropages formosus).</title>
        <authorList>
            <person name="Tan M.H."/>
            <person name="Gan H.M."/>
            <person name="Croft L.J."/>
            <person name="Austin C.M."/>
        </authorList>
    </citation>
    <scope>NUCLEOTIDE SEQUENCE [LARGE SCALE GENOMIC DNA]</scope>
    <source>
        <strain evidence="8">Aro1</strain>
    </source>
</reference>
<dbReference type="GO" id="GO:0140359">
    <property type="term" value="F:ABC-type transporter activity"/>
    <property type="evidence" value="ECO:0007669"/>
    <property type="project" value="InterPro"/>
</dbReference>
<dbReference type="InterPro" id="IPR027417">
    <property type="entry name" value="P-loop_NTPase"/>
</dbReference>
<comment type="caution">
    <text evidence="8">The sequence shown here is derived from an EMBL/GenBank/DDBJ whole genome shotgun (WGS) entry which is preliminary data.</text>
</comment>
<keyword evidence="3 5" id="KW-1133">Transmembrane helix</keyword>
<feature type="non-terminal residue" evidence="8">
    <location>
        <position position="418"/>
    </location>
</feature>
<protein>
    <submittedName>
        <fullName evidence="8">ATP-binding cassette sub-family A member 1-like</fullName>
    </submittedName>
</protein>
<dbReference type="SUPFAM" id="SSF52540">
    <property type="entry name" value="P-loop containing nucleoside triphosphate hydrolases"/>
    <property type="match status" value="1"/>
</dbReference>
<dbReference type="GO" id="GO:0033700">
    <property type="term" value="P:phospholipid efflux"/>
    <property type="evidence" value="ECO:0007669"/>
    <property type="project" value="TreeGrafter"/>
</dbReference>
<accession>A0A0P7ULE0</accession>
<feature type="transmembrane region" description="Helical" evidence="5">
    <location>
        <begin position="100"/>
        <end position="122"/>
    </location>
</feature>
<dbReference type="InterPro" id="IPR026082">
    <property type="entry name" value="ABCA"/>
</dbReference>
<evidence type="ECO:0000313" key="9">
    <source>
        <dbReference type="Proteomes" id="UP000034805"/>
    </source>
</evidence>
<proteinExistence type="predicted"/>
<dbReference type="Proteomes" id="UP000034805">
    <property type="component" value="Unassembled WGS sequence"/>
</dbReference>
<dbReference type="PANTHER" id="PTHR19229:SF234">
    <property type="entry name" value="ATP-BINDING CASSETTE SUB-FAMILY A MEMBER 1-LIKE"/>
    <property type="match status" value="1"/>
</dbReference>
<evidence type="ECO:0000256" key="3">
    <source>
        <dbReference type="ARBA" id="ARBA00022989"/>
    </source>
</evidence>
<dbReference type="InterPro" id="IPR013525">
    <property type="entry name" value="ABC2_TM"/>
</dbReference>
<keyword evidence="8" id="KW-0547">Nucleotide-binding</keyword>
<keyword evidence="4 5" id="KW-0472">Membrane</keyword>
<feature type="transmembrane region" description="Helical" evidence="5">
    <location>
        <begin position="129"/>
        <end position="152"/>
    </location>
</feature>
<dbReference type="STRING" id="113540.ENSSFOP00015063940"/>
<keyword evidence="2 5" id="KW-0812">Transmembrane</keyword>
<feature type="transmembrane region" description="Helical" evidence="5">
    <location>
        <begin position="203"/>
        <end position="226"/>
    </location>
</feature>
<dbReference type="Pfam" id="PF00005">
    <property type="entry name" value="ABC_tran"/>
    <property type="match status" value="1"/>
</dbReference>
<keyword evidence="8" id="KW-0067">ATP-binding</keyword>
<dbReference type="GO" id="GO:0090554">
    <property type="term" value="F:phosphatidylcholine floppase activity"/>
    <property type="evidence" value="ECO:0007669"/>
    <property type="project" value="TreeGrafter"/>
</dbReference>
<organism evidence="8 9">
    <name type="scientific">Scleropages formosus</name>
    <name type="common">Asian bonytongue</name>
    <name type="synonym">Osteoglossum formosum</name>
    <dbReference type="NCBI Taxonomy" id="113540"/>
    <lineage>
        <taxon>Eukaryota</taxon>
        <taxon>Metazoa</taxon>
        <taxon>Chordata</taxon>
        <taxon>Craniata</taxon>
        <taxon>Vertebrata</taxon>
        <taxon>Euteleostomi</taxon>
        <taxon>Actinopterygii</taxon>
        <taxon>Neopterygii</taxon>
        <taxon>Teleostei</taxon>
        <taxon>Osteoglossocephala</taxon>
        <taxon>Osteoglossomorpha</taxon>
        <taxon>Osteoglossiformes</taxon>
        <taxon>Osteoglossidae</taxon>
        <taxon>Scleropages</taxon>
    </lineage>
</organism>
<dbReference type="InterPro" id="IPR003439">
    <property type="entry name" value="ABC_transporter-like_ATP-bd"/>
</dbReference>
<feature type="domain" description="ABC transporter" evidence="6">
    <location>
        <begin position="302"/>
        <end position="418"/>
    </location>
</feature>
<evidence type="ECO:0000256" key="5">
    <source>
        <dbReference type="SAM" id="Phobius"/>
    </source>
</evidence>